<keyword evidence="1" id="KW-0812">Transmembrane</keyword>
<accession>A0AAN5HZ89</accession>
<dbReference type="PANTHER" id="PTHR22943:SF248">
    <property type="entry name" value="SEVEN TM RECEPTOR"/>
    <property type="match status" value="1"/>
</dbReference>
<keyword evidence="1" id="KW-1133">Transmembrane helix</keyword>
<feature type="transmembrane region" description="Helical" evidence="1">
    <location>
        <begin position="23"/>
        <end position="47"/>
    </location>
</feature>
<sequence>YILREPGWEVRYLPFSLAYTKPFYSIFIGVTATISFFSNFLLIYIIFTTTSKHLGSYRFLLAFFALCDMSATIGHAIVQPYIHMTSVDLYFFTRHGSMDIFGGDKAYSSLGSIMQDSFAVSIGSISCVLFIATYFQTFLVLAYHYIYRYKTVAR</sequence>
<gene>
    <name evidence="2" type="ORF">PMAYCL1PPCAC_16395</name>
</gene>
<dbReference type="Proteomes" id="UP001328107">
    <property type="component" value="Unassembled WGS sequence"/>
</dbReference>
<feature type="non-terminal residue" evidence="2">
    <location>
        <position position="1"/>
    </location>
</feature>
<dbReference type="InterPro" id="IPR019423">
    <property type="entry name" value="7TM_GPCR_serpentine_rcpt_Srj"/>
</dbReference>
<organism evidence="2 3">
    <name type="scientific">Pristionchus mayeri</name>
    <dbReference type="NCBI Taxonomy" id="1317129"/>
    <lineage>
        <taxon>Eukaryota</taxon>
        <taxon>Metazoa</taxon>
        <taxon>Ecdysozoa</taxon>
        <taxon>Nematoda</taxon>
        <taxon>Chromadorea</taxon>
        <taxon>Rhabditida</taxon>
        <taxon>Rhabditina</taxon>
        <taxon>Diplogasteromorpha</taxon>
        <taxon>Diplogasteroidea</taxon>
        <taxon>Neodiplogasteridae</taxon>
        <taxon>Pristionchus</taxon>
    </lineage>
</organism>
<keyword evidence="3" id="KW-1185">Reference proteome</keyword>
<reference evidence="3" key="1">
    <citation type="submission" date="2022-10" db="EMBL/GenBank/DDBJ databases">
        <title>Genome assembly of Pristionchus species.</title>
        <authorList>
            <person name="Yoshida K."/>
            <person name="Sommer R.J."/>
        </authorList>
    </citation>
    <scope>NUCLEOTIDE SEQUENCE [LARGE SCALE GENOMIC DNA]</scope>
    <source>
        <strain evidence="3">RS5460</strain>
    </source>
</reference>
<comment type="caution">
    <text evidence="2">The sequence shown here is derived from an EMBL/GenBank/DDBJ whole genome shotgun (WGS) entry which is preliminary data.</text>
</comment>
<feature type="non-terminal residue" evidence="2">
    <location>
        <position position="154"/>
    </location>
</feature>
<dbReference type="PANTHER" id="PTHR22943">
    <property type="entry name" value="7-TRANSMEMBRANE DOMAIN RECEPTOR C.ELEGANS"/>
    <property type="match status" value="1"/>
</dbReference>
<dbReference type="EMBL" id="BTRK01000004">
    <property type="protein sequence ID" value="GMR46200.1"/>
    <property type="molecule type" value="Genomic_DNA"/>
</dbReference>
<evidence type="ECO:0008006" key="4">
    <source>
        <dbReference type="Google" id="ProtNLM"/>
    </source>
</evidence>
<evidence type="ECO:0000256" key="1">
    <source>
        <dbReference type="SAM" id="Phobius"/>
    </source>
</evidence>
<evidence type="ECO:0000313" key="3">
    <source>
        <dbReference type="Proteomes" id="UP001328107"/>
    </source>
</evidence>
<feature type="transmembrane region" description="Helical" evidence="1">
    <location>
        <begin position="118"/>
        <end position="146"/>
    </location>
</feature>
<keyword evidence="1" id="KW-0472">Membrane</keyword>
<feature type="transmembrane region" description="Helical" evidence="1">
    <location>
        <begin position="59"/>
        <end position="82"/>
    </location>
</feature>
<evidence type="ECO:0000313" key="2">
    <source>
        <dbReference type="EMBL" id="GMR46200.1"/>
    </source>
</evidence>
<protein>
    <recommendedName>
        <fullName evidence="4">G protein-coupled receptor</fullName>
    </recommendedName>
</protein>
<dbReference type="AlphaFoldDB" id="A0AAN5HZ89"/>
<name>A0AAN5HZ89_9BILA</name>
<dbReference type="Pfam" id="PF10319">
    <property type="entry name" value="7TM_GPCR_Srj"/>
    <property type="match status" value="1"/>
</dbReference>
<proteinExistence type="predicted"/>